<dbReference type="PANTHER" id="PTHR33065:SF19">
    <property type="entry name" value="OS11G0130700 PROTEIN"/>
    <property type="match status" value="1"/>
</dbReference>
<dbReference type="InterPro" id="IPR046533">
    <property type="entry name" value="DUF6598"/>
</dbReference>
<dbReference type="AlphaFoldDB" id="A0A835AXX1"/>
<name>A0A835AXX1_9POAL</name>
<dbReference type="PANTHER" id="PTHR33065">
    <property type="entry name" value="OS07G0486400 PROTEIN"/>
    <property type="match status" value="1"/>
</dbReference>
<feature type="domain" description="DUF6598" evidence="1">
    <location>
        <begin position="56"/>
        <end position="265"/>
    </location>
</feature>
<dbReference type="EMBL" id="JACEFO010002150">
    <property type="protein sequence ID" value="KAF8677084.1"/>
    <property type="molecule type" value="Genomic_DNA"/>
</dbReference>
<evidence type="ECO:0000313" key="3">
    <source>
        <dbReference type="Proteomes" id="UP000636709"/>
    </source>
</evidence>
<accession>A0A835AXX1</accession>
<keyword evidence="3" id="KW-1185">Reference proteome</keyword>
<dbReference type="Pfam" id="PF20241">
    <property type="entry name" value="DUF6598"/>
    <property type="match status" value="1"/>
</dbReference>
<organism evidence="2 3">
    <name type="scientific">Digitaria exilis</name>
    <dbReference type="NCBI Taxonomy" id="1010633"/>
    <lineage>
        <taxon>Eukaryota</taxon>
        <taxon>Viridiplantae</taxon>
        <taxon>Streptophyta</taxon>
        <taxon>Embryophyta</taxon>
        <taxon>Tracheophyta</taxon>
        <taxon>Spermatophyta</taxon>
        <taxon>Magnoliopsida</taxon>
        <taxon>Liliopsida</taxon>
        <taxon>Poales</taxon>
        <taxon>Poaceae</taxon>
        <taxon>PACMAD clade</taxon>
        <taxon>Panicoideae</taxon>
        <taxon>Panicodae</taxon>
        <taxon>Paniceae</taxon>
        <taxon>Anthephorinae</taxon>
        <taxon>Digitaria</taxon>
    </lineage>
</organism>
<dbReference type="Proteomes" id="UP000636709">
    <property type="component" value="Unassembled WGS sequence"/>
</dbReference>
<sequence>MDIIKNTTHRDGAIRNSNFGLLKLHRIAERNETELTDYCQLDQEMCFVHCPSHMKQIFSLKLAQIPIDRKSIELYGYIAARDRRDALLNYIVNISRDDPITVQQGSLIEMTGPKRGISLRTAVLLEFDMRIKEGGKEEDDLQLIDGASEVSEITTPSRACTGRINGESVEATVEVAISDVHGGFRFSLSSFVFTDGLHKEIQLFHGTIGESCALRRFIVAVSIDTWMHLKFKIGQKGSKSDLERYCSFKAHSHGCANQQIKMVDVASLSAKVTWSATEVFSWGIK</sequence>
<evidence type="ECO:0000313" key="2">
    <source>
        <dbReference type="EMBL" id="KAF8677084.1"/>
    </source>
</evidence>
<comment type="caution">
    <text evidence="2">The sequence shown here is derived from an EMBL/GenBank/DDBJ whole genome shotgun (WGS) entry which is preliminary data.</text>
</comment>
<proteinExistence type="predicted"/>
<evidence type="ECO:0000259" key="1">
    <source>
        <dbReference type="Pfam" id="PF20241"/>
    </source>
</evidence>
<gene>
    <name evidence="2" type="ORF">HU200_046545</name>
</gene>
<reference evidence="2" key="1">
    <citation type="submission" date="2020-07" db="EMBL/GenBank/DDBJ databases">
        <title>Genome sequence and genetic diversity analysis of an under-domesticated orphan crop, white fonio (Digitaria exilis).</title>
        <authorList>
            <person name="Bennetzen J.L."/>
            <person name="Chen S."/>
            <person name="Ma X."/>
            <person name="Wang X."/>
            <person name="Yssel A.E.J."/>
            <person name="Chaluvadi S.R."/>
            <person name="Johnson M."/>
            <person name="Gangashetty P."/>
            <person name="Hamidou F."/>
            <person name="Sanogo M.D."/>
            <person name="Zwaenepoel A."/>
            <person name="Wallace J."/>
            <person name="Van De Peer Y."/>
            <person name="Van Deynze A."/>
        </authorList>
    </citation>
    <scope>NUCLEOTIDE SEQUENCE</scope>
    <source>
        <tissue evidence="2">Leaves</tissue>
    </source>
</reference>
<dbReference type="OrthoDB" id="664446at2759"/>
<protein>
    <recommendedName>
        <fullName evidence="1">DUF6598 domain-containing protein</fullName>
    </recommendedName>
</protein>